<dbReference type="GO" id="GO:0005615">
    <property type="term" value="C:extracellular space"/>
    <property type="evidence" value="ECO:0007669"/>
    <property type="project" value="TreeGrafter"/>
</dbReference>
<dbReference type="InterPro" id="IPR008977">
    <property type="entry name" value="PHM/PNGase_F_dom_sf"/>
</dbReference>
<reference evidence="12" key="1">
    <citation type="submission" date="2022-11" db="UniProtKB">
        <authorList>
            <consortium name="WormBaseParasite"/>
        </authorList>
    </citation>
    <scope>IDENTIFICATION</scope>
</reference>
<dbReference type="InterPro" id="IPR028460">
    <property type="entry name" value="Tbh/DBH"/>
</dbReference>
<name>A0A914Q803_9BILA</name>
<keyword evidence="8" id="KW-0503">Monooxygenase</keyword>
<dbReference type="AlphaFoldDB" id="A0A914Q803"/>
<evidence type="ECO:0000256" key="8">
    <source>
        <dbReference type="ARBA" id="ARBA00023033"/>
    </source>
</evidence>
<dbReference type="PROSITE" id="PS00084">
    <property type="entry name" value="CU2_MONOOXYGENASE_1"/>
    <property type="match status" value="1"/>
</dbReference>
<comment type="cofactor">
    <cofactor evidence="1">
        <name>Cu(2+)</name>
        <dbReference type="ChEBI" id="CHEBI:29036"/>
    </cofactor>
</comment>
<evidence type="ECO:0000256" key="9">
    <source>
        <dbReference type="ARBA" id="ARBA00023136"/>
    </source>
</evidence>
<dbReference type="PRINTS" id="PR00767">
    <property type="entry name" value="DBMONOXGNASE"/>
</dbReference>
<dbReference type="SUPFAM" id="SSF49742">
    <property type="entry name" value="PHM/PNGase F"/>
    <property type="match status" value="1"/>
</dbReference>
<dbReference type="GO" id="GO:0030667">
    <property type="term" value="C:secretory granule membrane"/>
    <property type="evidence" value="ECO:0007669"/>
    <property type="project" value="TreeGrafter"/>
</dbReference>
<accession>A0A914Q803</accession>
<protein>
    <submittedName>
        <fullName evidence="12">Copper type II ascorbate-dependent monooxygenase N-terminal domain-containing protein</fullName>
    </submittedName>
</protein>
<keyword evidence="5" id="KW-1133">Transmembrane helix</keyword>
<evidence type="ECO:0000256" key="4">
    <source>
        <dbReference type="ARBA" id="ARBA00022723"/>
    </source>
</evidence>
<dbReference type="InterPro" id="IPR020611">
    <property type="entry name" value="Cu2_ascorb_mOase_CS-1"/>
</dbReference>
<dbReference type="GO" id="GO:0042421">
    <property type="term" value="P:norepinephrine biosynthetic process"/>
    <property type="evidence" value="ECO:0007669"/>
    <property type="project" value="TreeGrafter"/>
</dbReference>
<dbReference type="PANTHER" id="PTHR10157:SF29">
    <property type="entry name" value="DOPAMINE BETA-HYDROXYLASE"/>
    <property type="match status" value="1"/>
</dbReference>
<dbReference type="InterPro" id="IPR000945">
    <property type="entry name" value="DBH-like"/>
</dbReference>
<dbReference type="GO" id="GO:0004500">
    <property type="term" value="F:dopamine beta-monooxygenase activity"/>
    <property type="evidence" value="ECO:0007669"/>
    <property type="project" value="InterPro"/>
</dbReference>
<dbReference type="WBParaSite" id="PDA_v2.g23270.t1">
    <property type="protein sequence ID" value="PDA_v2.g23270.t1"/>
    <property type="gene ID" value="PDA_v2.g23270"/>
</dbReference>
<comment type="subcellular location">
    <subcellularLocation>
        <location evidence="2">Membrane</location>
    </subcellularLocation>
</comment>
<dbReference type="GO" id="GO:0005507">
    <property type="term" value="F:copper ion binding"/>
    <property type="evidence" value="ECO:0007669"/>
    <property type="project" value="InterPro"/>
</dbReference>
<keyword evidence="4" id="KW-0479">Metal-binding</keyword>
<evidence type="ECO:0000256" key="7">
    <source>
        <dbReference type="ARBA" id="ARBA00023008"/>
    </source>
</evidence>
<keyword evidence="6" id="KW-0560">Oxidoreductase</keyword>
<evidence type="ECO:0000256" key="2">
    <source>
        <dbReference type="ARBA" id="ARBA00004370"/>
    </source>
</evidence>
<dbReference type="Proteomes" id="UP000887578">
    <property type="component" value="Unplaced"/>
</dbReference>
<dbReference type="PANTHER" id="PTHR10157">
    <property type="entry name" value="DOPAMINE BETA HYDROXYLASE RELATED"/>
    <property type="match status" value="1"/>
</dbReference>
<dbReference type="GO" id="GO:0006589">
    <property type="term" value="P:octopamine biosynthetic process"/>
    <property type="evidence" value="ECO:0007669"/>
    <property type="project" value="TreeGrafter"/>
</dbReference>
<evidence type="ECO:0000313" key="12">
    <source>
        <dbReference type="WBParaSite" id="PDA_v2.g23270.t1"/>
    </source>
</evidence>
<dbReference type="GO" id="GO:0042420">
    <property type="term" value="P:dopamine catabolic process"/>
    <property type="evidence" value="ECO:0007669"/>
    <property type="project" value="TreeGrafter"/>
</dbReference>
<evidence type="ECO:0000256" key="1">
    <source>
        <dbReference type="ARBA" id="ARBA00001973"/>
    </source>
</evidence>
<evidence type="ECO:0000256" key="3">
    <source>
        <dbReference type="ARBA" id="ARBA00022692"/>
    </source>
</evidence>
<keyword evidence="7" id="KW-0186">Copper</keyword>
<evidence type="ECO:0000313" key="11">
    <source>
        <dbReference type="Proteomes" id="UP000887578"/>
    </source>
</evidence>
<keyword evidence="3" id="KW-0812">Transmembrane</keyword>
<dbReference type="Pfam" id="PF01082">
    <property type="entry name" value="Cu2_monooxygen"/>
    <property type="match status" value="1"/>
</dbReference>
<dbReference type="InterPro" id="IPR036939">
    <property type="entry name" value="Cu2_ascorb_mOase_N_sf"/>
</dbReference>
<dbReference type="InterPro" id="IPR000323">
    <property type="entry name" value="Cu2_ascorb_mOase_N"/>
</dbReference>
<evidence type="ECO:0000256" key="6">
    <source>
        <dbReference type="ARBA" id="ARBA00023002"/>
    </source>
</evidence>
<proteinExistence type="predicted"/>
<keyword evidence="11" id="KW-1185">Reference proteome</keyword>
<dbReference type="Gene3D" id="2.60.120.310">
    <property type="entry name" value="Copper type II, ascorbate-dependent monooxygenase, N-terminal domain"/>
    <property type="match status" value="1"/>
</dbReference>
<organism evidence="11 12">
    <name type="scientific">Panagrolaimus davidi</name>
    <dbReference type="NCBI Taxonomy" id="227884"/>
    <lineage>
        <taxon>Eukaryota</taxon>
        <taxon>Metazoa</taxon>
        <taxon>Ecdysozoa</taxon>
        <taxon>Nematoda</taxon>
        <taxon>Chromadorea</taxon>
        <taxon>Rhabditida</taxon>
        <taxon>Tylenchina</taxon>
        <taxon>Panagrolaimomorpha</taxon>
        <taxon>Panagrolaimoidea</taxon>
        <taxon>Panagrolaimidae</taxon>
        <taxon>Panagrolaimus</taxon>
    </lineage>
</organism>
<evidence type="ECO:0000256" key="5">
    <source>
        <dbReference type="ARBA" id="ARBA00022989"/>
    </source>
</evidence>
<evidence type="ECO:0000259" key="10">
    <source>
        <dbReference type="Pfam" id="PF01082"/>
    </source>
</evidence>
<feature type="domain" description="Copper type II ascorbate-dependent monooxygenase N-terminal" evidence="10">
    <location>
        <begin position="20"/>
        <end position="122"/>
    </location>
</feature>
<sequence>MLLQYPVKFPANDPDAKTMTILAKNAQVPAERTTYWCAIVRLDEDLQKQKHHVIKLEPVITPGMEQIVHHMEVFHCVTDEDATEEYNGNCQSKSRPKMSHMCSKVLAAWSMGASTVYYPKEVKKCFLKLFIITHRIESE</sequence>
<keyword evidence="9" id="KW-0472">Membrane</keyword>